<keyword evidence="6" id="KW-1185">Reference proteome</keyword>
<name>A0ABV7HME5_9GAMM</name>
<sequence>MKKQQGFTLIELMIVIAIIGILAAIALPAYQNYTIRTKNAECLSIAASPKLAVAETFVSNGGEDWPGTLAAAGYVPAATNYCNEVAYTGGGVFTVTSKDTGGAVTYTFTPTVVGGADSPSAIEWVCEGAGDPAHMPSECRP</sequence>
<keyword evidence="4" id="KW-0472">Membrane</keyword>
<dbReference type="Pfam" id="PF07963">
    <property type="entry name" value="N_methyl"/>
    <property type="match status" value="1"/>
</dbReference>
<keyword evidence="4" id="KW-0812">Transmembrane</keyword>
<keyword evidence="4" id="KW-1133">Transmembrane helix</keyword>
<reference evidence="6" key="1">
    <citation type="journal article" date="2019" name="Int. J. Syst. Evol. Microbiol.">
        <title>The Global Catalogue of Microorganisms (GCM) 10K type strain sequencing project: providing services to taxonomists for standard genome sequencing and annotation.</title>
        <authorList>
            <consortium name="The Broad Institute Genomics Platform"/>
            <consortium name="The Broad Institute Genome Sequencing Center for Infectious Disease"/>
            <person name="Wu L."/>
            <person name="Ma J."/>
        </authorList>
    </citation>
    <scope>NUCLEOTIDE SEQUENCE [LARGE SCALE GENOMIC DNA]</scope>
    <source>
        <strain evidence="6">KCTC 52141</strain>
    </source>
</reference>
<evidence type="ECO:0000256" key="2">
    <source>
        <dbReference type="ARBA" id="ARBA00022481"/>
    </source>
</evidence>
<dbReference type="NCBIfam" id="TIGR02532">
    <property type="entry name" value="IV_pilin_GFxxxE"/>
    <property type="match status" value="1"/>
</dbReference>
<protein>
    <submittedName>
        <fullName evidence="5">Prepilin-type N-terminal cleavage/methylation domain-containing protein</fullName>
    </submittedName>
</protein>
<accession>A0ABV7HME5</accession>
<evidence type="ECO:0000313" key="5">
    <source>
        <dbReference type="EMBL" id="MFC3153801.1"/>
    </source>
</evidence>
<keyword evidence="3" id="KW-0281">Fimbrium</keyword>
<keyword evidence="2" id="KW-0488">Methylation</keyword>
<evidence type="ECO:0000256" key="4">
    <source>
        <dbReference type="SAM" id="Phobius"/>
    </source>
</evidence>
<evidence type="ECO:0000256" key="1">
    <source>
        <dbReference type="ARBA" id="ARBA00005233"/>
    </source>
</evidence>
<dbReference type="RefSeq" id="WP_382413764.1">
    <property type="nucleotide sequence ID" value="NZ_AP031500.1"/>
</dbReference>
<comment type="caution">
    <text evidence="5">The sequence shown here is derived from an EMBL/GenBank/DDBJ whole genome shotgun (WGS) entry which is preliminary data.</text>
</comment>
<dbReference type="Pfam" id="PF00114">
    <property type="entry name" value="Pilin"/>
    <property type="match status" value="1"/>
</dbReference>
<dbReference type="InterPro" id="IPR012902">
    <property type="entry name" value="N_methyl_site"/>
</dbReference>
<gene>
    <name evidence="5" type="ORF">ACFOEB_01170</name>
</gene>
<dbReference type="PANTHER" id="PTHR30093:SF34">
    <property type="entry name" value="PREPILIN PEPTIDASE-DEPENDENT PROTEIN D"/>
    <property type="match status" value="1"/>
</dbReference>
<evidence type="ECO:0000256" key="3">
    <source>
        <dbReference type="RuleBase" id="RU000389"/>
    </source>
</evidence>
<dbReference type="InterPro" id="IPR001082">
    <property type="entry name" value="Pilin"/>
</dbReference>
<evidence type="ECO:0000313" key="6">
    <source>
        <dbReference type="Proteomes" id="UP001595548"/>
    </source>
</evidence>
<dbReference type="SUPFAM" id="SSF54523">
    <property type="entry name" value="Pili subunits"/>
    <property type="match status" value="1"/>
</dbReference>
<proteinExistence type="inferred from homology"/>
<dbReference type="InterPro" id="IPR045584">
    <property type="entry name" value="Pilin-like"/>
</dbReference>
<comment type="similarity">
    <text evidence="1 3">Belongs to the N-Me-Phe pilin family.</text>
</comment>
<feature type="transmembrane region" description="Helical" evidence="4">
    <location>
        <begin position="12"/>
        <end position="30"/>
    </location>
</feature>
<dbReference type="Gene3D" id="3.30.700.10">
    <property type="entry name" value="Glycoprotein, Type 4 Pilin"/>
    <property type="match status" value="1"/>
</dbReference>
<dbReference type="EMBL" id="JBHRTL010000001">
    <property type="protein sequence ID" value="MFC3153801.1"/>
    <property type="molecule type" value="Genomic_DNA"/>
</dbReference>
<dbReference type="PANTHER" id="PTHR30093">
    <property type="entry name" value="GENERAL SECRETION PATHWAY PROTEIN G"/>
    <property type="match status" value="1"/>
</dbReference>
<organism evidence="5 6">
    <name type="scientific">Gilvimarinus japonicus</name>
    <dbReference type="NCBI Taxonomy" id="1796469"/>
    <lineage>
        <taxon>Bacteria</taxon>
        <taxon>Pseudomonadati</taxon>
        <taxon>Pseudomonadota</taxon>
        <taxon>Gammaproteobacteria</taxon>
        <taxon>Cellvibrionales</taxon>
        <taxon>Cellvibrionaceae</taxon>
        <taxon>Gilvimarinus</taxon>
    </lineage>
</organism>
<dbReference type="PROSITE" id="PS00409">
    <property type="entry name" value="PROKAR_NTER_METHYL"/>
    <property type="match status" value="1"/>
</dbReference>
<dbReference type="Proteomes" id="UP001595548">
    <property type="component" value="Unassembled WGS sequence"/>
</dbReference>